<evidence type="ECO:0000259" key="1">
    <source>
        <dbReference type="Pfam" id="PF01636"/>
    </source>
</evidence>
<sequence length="331" mass="39611">MRKKDVALEKKRLQEAQDAISDILIKEGFRIIKGIKYGPRFLIAEVAKGNKRGLFKICLFAKSFDPKTNSKLSREILFLEFVNNSEYTSLKKSVPTMYTSGTNSRSWYIREYLFGDTQNINGSNIRFKRSFFNDKNLNWLIKFFSTLQKIKNRELPPGLRKYLLRSADFNKQIWVFIKPHFKLIEGYLRMPGVSKRFSKIVKEYIPTYNQASRVLSHQEPYPSHLIKNNGQFTLIDWENVNWANPVHDMVILWMRAYDHPAWQKKLYFNFKEYYRNYDDFDRLWEIETFIQSCFNIISYYFHNDTKDLGGLAKFSDRKIKEILEDDFRIHN</sequence>
<proteinExistence type="predicted"/>
<dbReference type="Gene3D" id="3.90.1200.10">
    <property type="match status" value="1"/>
</dbReference>
<feature type="domain" description="Aminoglycoside phosphotransferase" evidence="1">
    <location>
        <begin position="197"/>
        <end position="262"/>
    </location>
</feature>
<gene>
    <name evidence="2" type="ORF">COT24_01580</name>
</gene>
<dbReference type="AlphaFoldDB" id="A0A2H0YYI8"/>
<dbReference type="SUPFAM" id="SSF56112">
    <property type="entry name" value="Protein kinase-like (PK-like)"/>
    <property type="match status" value="1"/>
</dbReference>
<comment type="caution">
    <text evidence="2">The sequence shown here is derived from an EMBL/GenBank/DDBJ whole genome shotgun (WGS) entry which is preliminary data.</text>
</comment>
<dbReference type="Pfam" id="PF01636">
    <property type="entry name" value="APH"/>
    <property type="match status" value="1"/>
</dbReference>
<organism evidence="2 3">
    <name type="scientific">Candidatus Kerfeldbacteria bacterium CG08_land_8_20_14_0_20_40_16</name>
    <dbReference type="NCBI Taxonomy" id="2014244"/>
    <lineage>
        <taxon>Bacteria</taxon>
        <taxon>Candidatus Kerfeldiibacteriota</taxon>
    </lineage>
</organism>
<protein>
    <recommendedName>
        <fullName evidence="1">Aminoglycoside phosphotransferase domain-containing protein</fullName>
    </recommendedName>
</protein>
<evidence type="ECO:0000313" key="2">
    <source>
        <dbReference type="EMBL" id="PIS42802.1"/>
    </source>
</evidence>
<name>A0A2H0YYI8_9BACT</name>
<reference evidence="2 3" key="1">
    <citation type="submission" date="2017-09" db="EMBL/GenBank/DDBJ databases">
        <title>Depth-based differentiation of microbial function through sediment-hosted aquifers and enrichment of novel symbionts in the deep terrestrial subsurface.</title>
        <authorList>
            <person name="Probst A.J."/>
            <person name="Ladd B."/>
            <person name="Jarett J.K."/>
            <person name="Geller-Mcgrath D.E."/>
            <person name="Sieber C.M."/>
            <person name="Emerson J.B."/>
            <person name="Anantharaman K."/>
            <person name="Thomas B.C."/>
            <person name="Malmstrom R."/>
            <person name="Stieglmeier M."/>
            <person name="Klingl A."/>
            <person name="Woyke T."/>
            <person name="Ryan C.M."/>
            <person name="Banfield J.F."/>
        </authorList>
    </citation>
    <scope>NUCLEOTIDE SEQUENCE [LARGE SCALE GENOMIC DNA]</scope>
    <source>
        <strain evidence="2">CG08_land_8_20_14_0_20_40_16</strain>
    </source>
</reference>
<accession>A0A2H0YYI8</accession>
<dbReference type="Proteomes" id="UP000231542">
    <property type="component" value="Unassembled WGS sequence"/>
</dbReference>
<dbReference type="InterPro" id="IPR011009">
    <property type="entry name" value="Kinase-like_dom_sf"/>
</dbReference>
<dbReference type="EMBL" id="PEXU01000019">
    <property type="protein sequence ID" value="PIS42802.1"/>
    <property type="molecule type" value="Genomic_DNA"/>
</dbReference>
<dbReference type="InterPro" id="IPR002575">
    <property type="entry name" value="Aminoglycoside_PTrfase"/>
</dbReference>
<evidence type="ECO:0000313" key="3">
    <source>
        <dbReference type="Proteomes" id="UP000231542"/>
    </source>
</evidence>